<accession>A0A2W6NFQ1</accession>
<dbReference type="AlphaFoldDB" id="A0A2W6NFQ1"/>
<organism evidence="1 2">
    <name type="scientific">Paenibacillus silvae</name>
    <dbReference type="NCBI Taxonomy" id="1325358"/>
    <lineage>
        <taxon>Bacteria</taxon>
        <taxon>Bacillati</taxon>
        <taxon>Bacillota</taxon>
        <taxon>Bacilli</taxon>
        <taxon>Bacillales</taxon>
        <taxon>Paenibacillaceae</taxon>
        <taxon>Paenibacillus</taxon>
    </lineage>
</organism>
<protein>
    <submittedName>
        <fullName evidence="1">Uncharacterized protein</fullName>
    </submittedName>
</protein>
<proteinExistence type="predicted"/>
<evidence type="ECO:0000313" key="1">
    <source>
        <dbReference type="EMBL" id="PZT53828.1"/>
    </source>
</evidence>
<name>A0A2W6NFQ1_9BACL</name>
<dbReference type="RefSeq" id="WP_111272036.1">
    <property type="nucleotide sequence ID" value="NZ_QKWW01000061.1"/>
</dbReference>
<dbReference type="EMBL" id="QKWW01000061">
    <property type="protein sequence ID" value="PZT53828.1"/>
    <property type="molecule type" value="Genomic_DNA"/>
</dbReference>
<comment type="caution">
    <text evidence="1">The sequence shown here is derived from an EMBL/GenBank/DDBJ whole genome shotgun (WGS) entry which is preliminary data.</text>
</comment>
<gene>
    <name evidence="1" type="ORF">DN757_20475</name>
</gene>
<sequence>MARASKSKIPVLLYRYEGPARNIGFTFSPLYMNEDTPEVRQEDMLFIYDEDFEHIRPAISGVFPLTDPWSGEIHASFDPCWDNPIVKGTWDTIIADLKQVNSADPDMQAFLDKLIVWIRKVLDHADGIEVTGNL</sequence>
<dbReference type="Proteomes" id="UP000249204">
    <property type="component" value="Unassembled WGS sequence"/>
</dbReference>
<evidence type="ECO:0000313" key="2">
    <source>
        <dbReference type="Proteomes" id="UP000249204"/>
    </source>
</evidence>
<reference evidence="1 2" key="1">
    <citation type="submission" date="2018-06" db="EMBL/GenBank/DDBJ databases">
        <title>Isolation of heavy metals resistant Paenibacillus silvae NC2 from Gold-Copper mine in ZiJin, China.</title>
        <authorList>
            <person name="Xu J."/>
            <person name="Mazhar H.S."/>
            <person name="Rensing C."/>
        </authorList>
    </citation>
    <scope>NUCLEOTIDE SEQUENCE [LARGE SCALE GENOMIC DNA]</scope>
    <source>
        <strain evidence="1 2">NC2</strain>
    </source>
</reference>